<dbReference type="HOGENOM" id="CLU_059892_0_0_3"/>
<dbReference type="Pfam" id="PF02195">
    <property type="entry name" value="ParB_N"/>
    <property type="match status" value="1"/>
</dbReference>
<dbReference type="Gene3D" id="3.90.1530.10">
    <property type="entry name" value="Conserved hypothetical protein from pyrococcus furiosus pfu- 392566-001, ParB domain"/>
    <property type="match status" value="1"/>
</dbReference>
<comment type="similarity">
    <text evidence="1">Belongs to the ParB family.</text>
</comment>
<evidence type="ECO:0000259" key="3">
    <source>
        <dbReference type="SMART" id="SM00470"/>
    </source>
</evidence>
<dbReference type="KEGG" id="cyj:Cyan7822_6609"/>
<evidence type="ECO:0000313" key="4">
    <source>
        <dbReference type="EMBL" id="ADN18361.1"/>
    </source>
</evidence>
<evidence type="ECO:0000256" key="2">
    <source>
        <dbReference type="SAM" id="Coils"/>
    </source>
</evidence>
<keyword evidence="5" id="KW-1185">Reference proteome</keyword>
<organism evidence="4 5">
    <name type="scientific">Gloeothece verrucosa (strain PCC 7822)</name>
    <name type="common">Cyanothece sp. (strain PCC 7822)</name>
    <dbReference type="NCBI Taxonomy" id="497965"/>
    <lineage>
        <taxon>Bacteria</taxon>
        <taxon>Bacillati</taxon>
        <taxon>Cyanobacteriota</taxon>
        <taxon>Cyanophyceae</taxon>
        <taxon>Oscillatoriophycideae</taxon>
        <taxon>Chroococcales</taxon>
        <taxon>Aphanothecaceae</taxon>
        <taxon>Gloeothece</taxon>
        <taxon>Gloeothece verrucosa</taxon>
    </lineage>
</organism>
<proteinExistence type="inferred from homology"/>
<dbReference type="SMART" id="SM00470">
    <property type="entry name" value="ParB"/>
    <property type="match status" value="1"/>
</dbReference>
<protein>
    <submittedName>
        <fullName evidence="4">ParB-like partition protein</fullName>
    </submittedName>
</protein>
<dbReference type="RefSeq" id="WP_013335103.1">
    <property type="nucleotide sequence ID" value="NC_014534.1"/>
</dbReference>
<dbReference type="SUPFAM" id="SSF110849">
    <property type="entry name" value="ParB/Sulfiredoxin"/>
    <property type="match status" value="1"/>
</dbReference>
<feature type="domain" description="ParB-like N-terminal" evidence="3">
    <location>
        <begin position="66"/>
        <end position="154"/>
    </location>
</feature>
<geneLocation type="plasmid" evidence="4 5">
    <name>Cy782202</name>
</geneLocation>
<dbReference type="AlphaFoldDB" id="E0UN31"/>
<accession>E0UN31</accession>
<dbReference type="InterPro" id="IPR003115">
    <property type="entry name" value="ParB_N"/>
</dbReference>
<keyword evidence="4" id="KW-0614">Plasmid</keyword>
<dbReference type="InterPro" id="IPR004437">
    <property type="entry name" value="ParB/RepB/Spo0J"/>
</dbReference>
<evidence type="ECO:0000313" key="5">
    <source>
        <dbReference type="Proteomes" id="UP000008206"/>
    </source>
</evidence>
<dbReference type="EMBL" id="CP002200">
    <property type="protein sequence ID" value="ADN18361.1"/>
    <property type="molecule type" value="Genomic_DNA"/>
</dbReference>
<dbReference type="GO" id="GO:0007059">
    <property type="term" value="P:chromosome segregation"/>
    <property type="evidence" value="ECO:0007669"/>
    <property type="project" value="TreeGrafter"/>
</dbReference>
<dbReference type="InterPro" id="IPR036086">
    <property type="entry name" value="ParB/Sulfiredoxin_sf"/>
</dbReference>
<sequence>MGRRIGDNIISSQFADVSLHQQLNQANQTIEELTAEIERLRGLEDKKAFENKVVELRSSLLPQGIQKIPLSQIEFNPSQSRQTFSQESIRLLACSLLEHGQQQPILVFQKSFNSYLLFEGERRCRAARSIDWATIDGIIIPKKESVCLEKPETLRRYSILINHHRENLNPLDLAEALIKDISETYGIDAQEIPRLLNALMARLTRKKLVDELTNLTFLDKEQQEEKLKQLEAQDIIKESEGIIARFLLSLQLNPASIKANVFPALKFHEDLKIAIRTQGLGGHHAKVLQQISAEKLGLTDQEAQKIRSSIISEVIEQRLSVAATRQRVAQVISSVGESNKSQKQEPGAVMLETLEKIQVNEISPNNLKALETLLKQKLKEIKTILKPS</sequence>
<keyword evidence="2" id="KW-0175">Coiled coil</keyword>
<dbReference type="GO" id="GO:0003677">
    <property type="term" value="F:DNA binding"/>
    <property type="evidence" value="ECO:0007669"/>
    <property type="project" value="InterPro"/>
</dbReference>
<evidence type="ECO:0000256" key="1">
    <source>
        <dbReference type="ARBA" id="ARBA00006295"/>
    </source>
</evidence>
<feature type="coiled-coil region" evidence="2">
    <location>
        <begin position="16"/>
        <end position="46"/>
    </location>
</feature>
<gene>
    <name evidence="4" type="ordered locus">Cyan7822_6609</name>
</gene>
<dbReference type="OrthoDB" id="525900at2"/>
<dbReference type="PANTHER" id="PTHR33375">
    <property type="entry name" value="CHROMOSOME-PARTITIONING PROTEIN PARB-RELATED"/>
    <property type="match status" value="1"/>
</dbReference>
<dbReference type="InterPro" id="IPR050336">
    <property type="entry name" value="Chromosome_partition/occlusion"/>
</dbReference>
<dbReference type="GO" id="GO:0005694">
    <property type="term" value="C:chromosome"/>
    <property type="evidence" value="ECO:0007669"/>
    <property type="project" value="TreeGrafter"/>
</dbReference>
<dbReference type="PANTHER" id="PTHR33375:SF1">
    <property type="entry name" value="CHROMOSOME-PARTITIONING PROTEIN PARB-RELATED"/>
    <property type="match status" value="1"/>
</dbReference>
<name>E0UN31_GLOV7</name>
<reference evidence="5" key="1">
    <citation type="journal article" date="2011" name="MBio">
        <title>Novel metabolic attributes of the genus Cyanothece, comprising a group of unicellular nitrogen-fixing Cyanobacteria.</title>
        <authorList>
            <person name="Bandyopadhyay A."/>
            <person name="Elvitigala T."/>
            <person name="Welsh E."/>
            <person name="Stockel J."/>
            <person name="Liberton M."/>
            <person name="Min H."/>
            <person name="Sherman L.A."/>
            <person name="Pakrasi H.B."/>
        </authorList>
    </citation>
    <scope>NUCLEOTIDE SEQUENCE [LARGE SCALE GENOMIC DNA]</scope>
    <source>
        <strain evidence="5">PCC 7822</strain>
        <plasmid evidence="5">Cy782202</plasmid>
    </source>
</reference>
<dbReference type="NCBIfam" id="TIGR00180">
    <property type="entry name" value="parB_part"/>
    <property type="match status" value="1"/>
</dbReference>
<dbReference type="Proteomes" id="UP000008206">
    <property type="component" value="Plasmid Cy782202"/>
</dbReference>